<evidence type="ECO:0000313" key="3">
    <source>
        <dbReference type="EMBL" id="SDM35802.1"/>
    </source>
</evidence>
<dbReference type="Pfam" id="PF00561">
    <property type="entry name" value="Abhydrolase_1"/>
    <property type="match status" value="1"/>
</dbReference>
<evidence type="ECO:0000259" key="2">
    <source>
        <dbReference type="Pfam" id="PF00561"/>
    </source>
</evidence>
<feature type="compositionally biased region" description="Basic and acidic residues" evidence="1">
    <location>
        <begin position="53"/>
        <end position="66"/>
    </location>
</feature>
<dbReference type="Gene3D" id="3.40.50.1820">
    <property type="entry name" value="alpha/beta hydrolase"/>
    <property type="match status" value="1"/>
</dbReference>
<evidence type="ECO:0000256" key="1">
    <source>
        <dbReference type="SAM" id="MobiDB-lite"/>
    </source>
</evidence>
<dbReference type="GeneID" id="40829824"/>
<evidence type="ECO:0000313" key="4">
    <source>
        <dbReference type="Proteomes" id="UP000199063"/>
    </source>
</evidence>
<dbReference type="InterPro" id="IPR000073">
    <property type="entry name" value="AB_hydrolase_1"/>
</dbReference>
<dbReference type="STRING" id="1196353.SAMN05444921_10789"/>
<organism evidence="3 4">
    <name type="scientific">Streptomyces wuyuanensis</name>
    <dbReference type="NCBI Taxonomy" id="1196353"/>
    <lineage>
        <taxon>Bacteria</taxon>
        <taxon>Bacillati</taxon>
        <taxon>Actinomycetota</taxon>
        <taxon>Actinomycetes</taxon>
        <taxon>Kitasatosporales</taxon>
        <taxon>Streptomycetaceae</taxon>
        <taxon>Streptomyces</taxon>
    </lineage>
</organism>
<keyword evidence="4" id="KW-1185">Reference proteome</keyword>
<dbReference type="InterPro" id="IPR050471">
    <property type="entry name" value="AB_hydrolase"/>
</dbReference>
<dbReference type="GO" id="GO:0004806">
    <property type="term" value="F:triacylglycerol lipase activity"/>
    <property type="evidence" value="ECO:0007669"/>
    <property type="project" value="TreeGrafter"/>
</dbReference>
<dbReference type="GO" id="GO:0046503">
    <property type="term" value="P:glycerolipid catabolic process"/>
    <property type="evidence" value="ECO:0007669"/>
    <property type="project" value="TreeGrafter"/>
</dbReference>
<gene>
    <name evidence="3" type="ORF">SAMN05444921_10789</name>
</gene>
<dbReference type="Proteomes" id="UP000199063">
    <property type="component" value="Unassembled WGS sequence"/>
</dbReference>
<feature type="region of interest" description="Disordered" evidence="1">
    <location>
        <begin position="53"/>
        <end position="72"/>
    </location>
</feature>
<sequence>MTTTTHTLDVPGGRLHYEIRGSGPLVMVMGAPMDAGEFAPLADALAGDHTVVTHDPRGISRSRLDDPAQDSTPELRADDVAAVLDALGAESADVFGSSGGAVTGLALATRHPHRVRTLVAHEPPLLELLPDSAEQRAATDDLIETFHRDGVGAAWMKFMANAGFDLGGDEAPGPPQGEPSEQDMANSVRFFAHELRHTALYRPDLDALKSGPVRVVVGIGADSGGLVTYRTSTALAERLGTAPVGFPGDHGGFLGLPGEFADVLRKVLAGG</sequence>
<dbReference type="SUPFAM" id="SSF53474">
    <property type="entry name" value="alpha/beta-Hydrolases"/>
    <property type="match status" value="1"/>
</dbReference>
<name>A0A1G9SK64_9ACTN</name>
<dbReference type="PANTHER" id="PTHR43433:SF5">
    <property type="entry name" value="AB HYDROLASE-1 DOMAIN-CONTAINING PROTEIN"/>
    <property type="match status" value="1"/>
</dbReference>
<proteinExistence type="predicted"/>
<dbReference type="PANTHER" id="PTHR43433">
    <property type="entry name" value="HYDROLASE, ALPHA/BETA FOLD FAMILY PROTEIN"/>
    <property type="match status" value="1"/>
</dbReference>
<feature type="domain" description="AB hydrolase-1" evidence="2">
    <location>
        <begin position="24"/>
        <end position="128"/>
    </location>
</feature>
<accession>A0A1G9SK64</accession>
<reference evidence="4" key="1">
    <citation type="submission" date="2016-10" db="EMBL/GenBank/DDBJ databases">
        <authorList>
            <person name="Varghese N."/>
            <person name="Submissions S."/>
        </authorList>
    </citation>
    <scope>NUCLEOTIDE SEQUENCE [LARGE SCALE GENOMIC DNA]</scope>
    <source>
        <strain evidence="4">CGMCC 4.7042</strain>
    </source>
</reference>
<protein>
    <submittedName>
        <fullName evidence="3">Pimeloyl-ACP methyl ester carboxylesterase</fullName>
    </submittedName>
</protein>
<dbReference type="AlphaFoldDB" id="A0A1G9SK64"/>
<dbReference type="EMBL" id="FNHI01000007">
    <property type="protein sequence ID" value="SDM35802.1"/>
    <property type="molecule type" value="Genomic_DNA"/>
</dbReference>
<dbReference type="RefSeq" id="WP_093654015.1">
    <property type="nucleotide sequence ID" value="NZ_FNHI01000007.1"/>
</dbReference>
<dbReference type="OrthoDB" id="3210164at2"/>
<dbReference type="InterPro" id="IPR029058">
    <property type="entry name" value="AB_hydrolase_fold"/>
</dbReference>